<comment type="caution">
    <text evidence="1">The sequence shown here is derived from an EMBL/GenBank/DDBJ whole genome shotgun (WGS) entry which is preliminary data.</text>
</comment>
<protein>
    <submittedName>
        <fullName evidence="1">(raccoon dog) hypothetical protein</fullName>
    </submittedName>
</protein>
<proteinExistence type="predicted"/>
<dbReference type="EMBL" id="CAJHUB010000763">
    <property type="protein sequence ID" value="CAD7687203.1"/>
    <property type="molecule type" value="Genomic_DNA"/>
</dbReference>
<name>A0A811ZEY4_NYCPR</name>
<dbReference type="AlphaFoldDB" id="A0A811ZEY4"/>
<reference evidence="1" key="1">
    <citation type="submission" date="2020-12" db="EMBL/GenBank/DDBJ databases">
        <authorList>
            <consortium name="Molecular Ecology Group"/>
        </authorList>
    </citation>
    <scope>NUCLEOTIDE SEQUENCE</scope>
    <source>
        <strain evidence="1">TBG_1078</strain>
    </source>
</reference>
<sequence>MMKRSSKTGYSCLCLDLREKKLSVSQLLSVVFAVGFL</sequence>
<keyword evidence="2" id="KW-1185">Reference proteome</keyword>
<evidence type="ECO:0000313" key="2">
    <source>
        <dbReference type="Proteomes" id="UP000645828"/>
    </source>
</evidence>
<dbReference type="Proteomes" id="UP000645828">
    <property type="component" value="Unassembled WGS sequence"/>
</dbReference>
<organism evidence="1 2">
    <name type="scientific">Nyctereutes procyonoides</name>
    <name type="common">Raccoon dog</name>
    <name type="synonym">Canis procyonoides</name>
    <dbReference type="NCBI Taxonomy" id="34880"/>
    <lineage>
        <taxon>Eukaryota</taxon>
        <taxon>Metazoa</taxon>
        <taxon>Chordata</taxon>
        <taxon>Craniata</taxon>
        <taxon>Vertebrata</taxon>
        <taxon>Euteleostomi</taxon>
        <taxon>Mammalia</taxon>
        <taxon>Eutheria</taxon>
        <taxon>Laurasiatheria</taxon>
        <taxon>Carnivora</taxon>
        <taxon>Caniformia</taxon>
        <taxon>Canidae</taxon>
        <taxon>Nyctereutes</taxon>
    </lineage>
</organism>
<accession>A0A811ZEY4</accession>
<gene>
    <name evidence="1" type="ORF">NYPRO_LOCUS19996</name>
</gene>
<evidence type="ECO:0000313" key="1">
    <source>
        <dbReference type="EMBL" id="CAD7687203.1"/>
    </source>
</evidence>